<feature type="binding site" evidence="11">
    <location>
        <position position="117"/>
    </location>
    <ligand>
        <name>ATP</name>
        <dbReference type="ChEBI" id="CHEBI:30616"/>
    </ligand>
</feature>
<proteinExistence type="inferred from homology"/>
<dbReference type="GO" id="GO:0004417">
    <property type="term" value="F:hydroxyethylthiazole kinase activity"/>
    <property type="evidence" value="ECO:0007669"/>
    <property type="project" value="UniProtKB-UniRule"/>
</dbReference>
<evidence type="ECO:0000256" key="6">
    <source>
        <dbReference type="ARBA" id="ARBA00022741"/>
    </source>
</evidence>
<dbReference type="EMBL" id="DVMJ01000104">
    <property type="protein sequence ID" value="HIU14646.1"/>
    <property type="molecule type" value="Genomic_DNA"/>
</dbReference>
<evidence type="ECO:0000313" key="12">
    <source>
        <dbReference type="EMBL" id="HIU14646.1"/>
    </source>
</evidence>
<comment type="pathway">
    <text evidence="3 11">Cofactor biosynthesis; thiamine diphosphate biosynthesis; 4-methyl-5-(2-phosphoethyl)-thiazole from 5-(2-hydroxyethyl)-4-methylthiazole: step 1/1.</text>
</comment>
<dbReference type="GO" id="GO:0009229">
    <property type="term" value="P:thiamine diphosphate biosynthetic process"/>
    <property type="evidence" value="ECO:0007669"/>
    <property type="project" value="UniProtKB-UniRule"/>
</dbReference>
<evidence type="ECO:0000256" key="8">
    <source>
        <dbReference type="ARBA" id="ARBA00022840"/>
    </source>
</evidence>
<dbReference type="InterPro" id="IPR029056">
    <property type="entry name" value="Ribokinase-like"/>
</dbReference>
<dbReference type="CDD" id="cd01170">
    <property type="entry name" value="THZ_kinase"/>
    <property type="match status" value="1"/>
</dbReference>
<keyword evidence="7 11" id="KW-0418">Kinase</keyword>
<evidence type="ECO:0000256" key="10">
    <source>
        <dbReference type="ARBA" id="ARBA00022977"/>
    </source>
</evidence>
<dbReference type="NCBIfam" id="NF006830">
    <property type="entry name" value="PRK09355.1"/>
    <property type="match status" value="1"/>
</dbReference>
<evidence type="ECO:0000256" key="4">
    <source>
        <dbReference type="ARBA" id="ARBA00022679"/>
    </source>
</evidence>
<keyword evidence="4 11" id="KW-0808">Transferase</keyword>
<dbReference type="InterPro" id="IPR000417">
    <property type="entry name" value="Hyethyz_kinase"/>
</dbReference>
<dbReference type="HAMAP" id="MF_00228">
    <property type="entry name" value="Thz_kinase"/>
    <property type="match status" value="1"/>
</dbReference>
<dbReference type="GO" id="GO:0005524">
    <property type="term" value="F:ATP binding"/>
    <property type="evidence" value="ECO:0007669"/>
    <property type="project" value="UniProtKB-UniRule"/>
</dbReference>
<keyword evidence="10 11" id="KW-0784">Thiamine biosynthesis</keyword>
<evidence type="ECO:0000256" key="1">
    <source>
        <dbReference type="ARBA" id="ARBA00001771"/>
    </source>
</evidence>
<dbReference type="AlphaFoldDB" id="A0A9D1HQG7"/>
<accession>A0A9D1HQG7</accession>
<sequence>MIGDCLEQVRKQRPLIHCLTNYVTINDVANILLASGASPIMADDPLEVEEITAISQGLTLNLGTLHQETMKSMRLAAKKAQQLQHVMVLDPVGIGVSTMRRQFACELLETFHFTAVRGNMSEIKALANVHSQAHGVDVSVTDQVTASHLDEAIALVKSLAKQIRSIVIATGALDLVSDGQTCYIVTNGRPEMAQISGSGCQLSALLCGFLAANPHTPLEAALAAVTCMGVAGEKAYRPETGNSSYRHHLIDAISLMKSETLNEEARYEVR</sequence>
<reference evidence="12" key="1">
    <citation type="submission" date="2020-10" db="EMBL/GenBank/DDBJ databases">
        <authorList>
            <person name="Gilroy R."/>
        </authorList>
    </citation>
    <scope>NUCLEOTIDE SEQUENCE</scope>
    <source>
        <strain evidence="12">CHK195-11698</strain>
    </source>
</reference>
<protein>
    <recommendedName>
        <fullName evidence="11">Hydroxyethylthiazole kinase</fullName>
        <ecNumber evidence="11">2.7.1.50</ecNumber>
    </recommendedName>
    <alternativeName>
        <fullName evidence="11">4-methyl-5-beta-hydroxyethylthiazole kinase</fullName>
        <shortName evidence="11">TH kinase</shortName>
        <shortName evidence="11">Thz kinase</shortName>
    </alternativeName>
</protein>
<feature type="binding site" evidence="11">
    <location>
        <position position="170"/>
    </location>
    <ligand>
        <name>ATP</name>
        <dbReference type="ChEBI" id="CHEBI:30616"/>
    </ligand>
</feature>
<comment type="cofactor">
    <cofactor evidence="2 11">
        <name>Mg(2+)</name>
        <dbReference type="ChEBI" id="CHEBI:18420"/>
    </cofactor>
</comment>
<keyword evidence="9 11" id="KW-0460">Magnesium</keyword>
<feature type="binding site" evidence="11">
    <location>
        <position position="197"/>
    </location>
    <ligand>
        <name>substrate</name>
    </ligand>
</feature>
<dbReference type="Proteomes" id="UP000824175">
    <property type="component" value="Unassembled WGS sequence"/>
</dbReference>
<reference evidence="12" key="2">
    <citation type="journal article" date="2021" name="PeerJ">
        <title>Extensive microbial diversity within the chicken gut microbiome revealed by metagenomics and culture.</title>
        <authorList>
            <person name="Gilroy R."/>
            <person name="Ravi A."/>
            <person name="Getino M."/>
            <person name="Pursley I."/>
            <person name="Horton D.L."/>
            <person name="Alikhan N.F."/>
            <person name="Baker D."/>
            <person name="Gharbi K."/>
            <person name="Hall N."/>
            <person name="Watson M."/>
            <person name="Adriaenssens E.M."/>
            <person name="Foster-Nyarko E."/>
            <person name="Jarju S."/>
            <person name="Secka A."/>
            <person name="Antonio M."/>
            <person name="Oren A."/>
            <person name="Chaudhuri R.R."/>
            <person name="La Ragione R."/>
            <person name="Hildebrand F."/>
            <person name="Pallen M.J."/>
        </authorList>
    </citation>
    <scope>NUCLEOTIDE SEQUENCE</scope>
    <source>
        <strain evidence="12">CHK195-11698</strain>
    </source>
</reference>
<evidence type="ECO:0000256" key="2">
    <source>
        <dbReference type="ARBA" id="ARBA00001946"/>
    </source>
</evidence>
<evidence type="ECO:0000256" key="7">
    <source>
        <dbReference type="ARBA" id="ARBA00022777"/>
    </source>
</evidence>
<comment type="caution">
    <text evidence="12">The sequence shown here is derived from an EMBL/GenBank/DDBJ whole genome shotgun (WGS) entry which is preliminary data.</text>
</comment>
<dbReference type="EC" id="2.7.1.50" evidence="11"/>
<feature type="binding site" evidence="11">
    <location>
        <position position="41"/>
    </location>
    <ligand>
        <name>substrate</name>
    </ligand>
</feature>
<dbReference type="Gene3D" id="3.40.1190.20">
    <property type="match status" value="1"/>
</dbReference>
<name>A0A9D1HQG7_9FIRM</name>
<evidence type="ECO:0000313" key="13">
    <source>
        <dbReference type="Proteomes" id="UP000824175"/>
    </source>
</evidence>
<evidence type="ECO:0000256" key="9">
    <source>
        <dbReference type="ARBA" id="ARBA00022842"/>
    </source>
</evidence>
<dbReference type="PRINTS" id="PR01099">
    <property type="entry name" value="HYETHTZKNASE"/>
</dbReference>
<evidence type="ECO:0000256" key="3">
    <source>
        <dbReference type="ARBA" id="ARBA00004868"/>
    </source>
</evidence>
<comment type="catalytic activity">
    <reaction evidence="1 11">
        <text>5-(2-hydroxyethyl)-4-methylthiazole + ATP = 4-methyl-5-(2-phosphooxyethyl)-thiazole + ADP + H(+)</text>
        <dbReference type="Rhea" id="RHEA:24212"/>
        <dbReference type="ChEBI" id="CHEBI:15378"/>
        <dbReference type="ChEBI" id="CHEBI:17957"/>
        <dbReference type="ChEBI" id="CHEBI:30616"/>
        <dbReference type="ChEBI" id="CHEBI:58296"/>
        <dbReference type="ChEBI" id="CHEBI:456216"/>
        <dbReference type="EC" id="2.7.1.50"/>
    </reaction>
</comment>
<keyword evidence="5 11" id="KW-0479">Metal-binding</keyword>
<evidence type="ECO:0000256" key="5">
    <source>
        <dbReference type="ARBA" id="ARBA00022723"/>
    </source>
</evidence>
<keyword evidence="8 11" id="KW-0067">ATP-binding</keyword>
<organism evidence="12 13">
    <name type="scientific">Candidatus Fimiplasma intestinipullorum</name>
    <dbReference type="NCBI Taxonomy" id="2840825"/>
    <lineage>
        <taxon>Bacteria</taxon>
        <taxon>Bacillati</taxon>
        <taxon>Bacillota</taxon>
        <taxon>Clostridia</taxon>
        <taxon>Eubacteriales</taxon>
        <taxon>Candidatus Fimiplasma</taxon>
    </lineage>
</organism>
<dbReference type="GO" id="GO:0009228">
    <property type="term" value="P:thiamine biosynthetic process"/>
    <property type="evidence" value="ECO:0007669"/>
    <property type="project" value="UniProtKB-KW"/>
</dbReference>
<dbReference type="Pfam" id="PF02110">
    <property type="entry name" value="HK"/>
    <property type="match status" value="1"/>
</dbReference>
<comment type="similarity">
    <text evidence="11">Belongs to the Thz kinase family.</text>
</comment>
<evidence type="ECO:0000256" key="11">
    <source>
        <dbReference type="HAMAP-Rule" id="MF_00228"/>
    </source>
</evidence>
<gene>
    <name evidence="11 12" type="primary">thiM</name>
    <name evidence="12" type="ORF">IAD15_11375</name>
</gene>
<dbReference type="GO" id="GO:0000287">
    <property type="term" value="F:magnesium ion binding"/>
    <property type="evidence" value="ECO:0007669"/>
    <property type="project" value="UniProtKB-UniRule"/>
</dbReference>
<dbReference type="PIRSF" id="PIRSF000513">
    <property type="entry name" value="Thz_kinase"/>
    <property type="match status" value="1"/>
</dbReference>
<dbReference type="SUPFAM" id="SSF53613">
    <property type="entry name" value="Ribokinase-like"/>
    <property type="match status" value="1"/>
</dbReference>
<comment type="function">
    <text evidence="11">Catalyzes the phosphorylation of the hydroxyl group of 4-methyl-5-beta-hydroxyethylthiazole (THZ).</text>
</comment>
<keyword evidence="6 11" id="KW-0547">Nucleotide-binding</keyword>